<protein>
    <submittedName>
        <fullName evidence="1">Protein AroM</fullName>
    </submittedName>
</protein>
<proteinExistence type="predicted"/>
<keyword evidence="2" id="KW-1185">Reference proteome</keyword>
<dbReference type="RefSeq" id="WP_204463982.1">
    <property type="nucleotide sequence ID" value="NZ_JAFBCV010000001.1"/>
</dbReference>
<evidence type="ECO:0000313" key="2">
    <source>
        <dbReference type="Proteomes" id="UP001179280"/>
    </source>
</evidence>
<dbReference type="InterPro" id="IPR010843">
    <property type="entry name" value="Uncharacterised_AroM"/>
</dbReference>
<dbReference type="InterPro" id="IPR001920">
    <property type="entry name" value="Asp/Glu_race"/>
</dbReference>
<dbReference type="Proteomes" id="UP001179280">
    <property type="component" value="Unassembled WGS sequence"/>
</dbReference>
<organism evidence="1 2">
    <name type="scientific">Shouchella xiaoxiensis</name>
    <dbReference type="NCBI Taxonomy" id="766895"/>
    <lineage>
        <taxon>Bacteria</taxon>
        <taxon>Bacillati</taxon>
        <taxon>Bacillota</taxon>
        <taxon>Bacilli</taxon>
        <taxon>Bacillales</taxon>
        <taxon>Bacillaceae</taxon>
        <taxon>Shouchella</taxon>
    </lineage>
</organism>
<accession>A0ABS2SS78</accession>
<gene>
    <name evidence="1" type="ORF">JOC54_000363</name>
</gene>
<comment type="caution">
    <text evidence="1">The sequence shown here is derived from an EMBL/GenBank/DDBJ whole genome shotgun (WGS) entry which is preliminary data.</text>
</comment>
<reference evidence="1" key="1">
    <citation type="submission" date="2021-01" db="EMBL/GenBank/DDBJ databases">
        <title>Genomic Encyclopedia of Type Strains, Phase IV (KMG-IV): sequencing the most valuable type-strain genomes for metagenomic binning, comparative biology and taxonomic classification.</title>
        <authorList>
            <person name="Goeker M."/>
        </authorList>
    </citation>
    <scope>NUCLEOTIDE SEQUENCE</scope>
    <source>
        <strain evidence="1">DSM 21943</strain>
    </source>
</reference>
<dbReference type="Pfam" id="PF07302">
    <property type="entry name" value="AroM"/>
    <property type="match status" value="1"/>
</dbReference>
<dbReference type="Gene3D" id="3.40.50.1860">
    <property type="match status" value="1"/>
</dbReference>
<dbReference type="EMBL" id="JAFBCV010000001">
    <property type="protein sequence ID" value="MBM7837132.1"/>
    <property type="molecule type" value="Genomic_DNA"/>
</dbReference>
<dbReference type="NCBIfam" id="NF007788">
    <property type="entry name" value="PRK10481.1"/>
    <property type="match status" value="1"/>
</dbReference>
<name>A0ABS2SS78_9BACI</name>
<evidence type="ECO:0000313" key="1">
    <source>
        <dbReference type="EMBL" id="MBM7837132.1"/>
    </source>
</evidence>
<sequence>MRTIGLLTIGQSPRIDMTPEMERYLEDELAFVEAGALDSLSQTEIDALQPEEQETTYISRLRNGSSAVLSKEKMLPYLQSELTKLEEKAASTIVVCTGSFPSLVYQKPVLFPDKLLVHVVEATIGQGTLGTIIPLEEQREQLIQKWNGRTVQTAVANPYTDENVDSAATELAKKGVSLIVLDCMGYTKAHKERVQKQVDVPVILARSIVARIAAELT</sequence>